<dbReference type="SUPFAM" id="SSF88659">
    <property type="entry name" value="Sigma3 and sigma4 domains of RNA polymerase sigma factors"/>
    <property type="match status" value="1"/>
</dbReference>
<evidence type="ECO:0000313" key="2">
    <source>
        <dbReference type="Proteomes" id="UP000257607"/>
    </source>
</evidence>
<accession>A0A385AGL5</accession>
<gene>
    <name evidence="1" type="ORF">DT351_07400</name>
</gene>
<evidence type="ECO:0000313" key="1">
    <source>
        <dbReference type="EMBL" id="AXN36787.1"/>
    </source>
</evidence>
<evidence type="ECO:0008006" key="3">
    <source>
        <dbReference type="Google" id="ProtNLM"/>
    </source>
</evidence>
<reference evidence="1 2" key="1">
    <citation type="submission" date="2018-07" db="EMBL/GenBank/DDBJ databases">
        <title>Lactobacillus curvatus genome sequence.</title>
        <authorList>
            <person name="Prechtl R."/>
        </authorList>
    </citation>
    <scope>NUCLEOTIDE SEQUENCE [LARGE SCALE GENOMIC DNA]</scope>
    <source>
        <strain evidence="1 2">TMW 1.1928</strain>
    </source>
</reference>
<name>A0A385AGL5_LATCU</name>
<protein>
    <recommendedName>
        <fullName evidence="3">Phage protein</fullName>
    </recommendedName>
</protein>
<organism evidence="1 2">
    <name type="scientific">Latilactobacillus curvatus</name>
    <name type="common">Lactobacillus curvatus</name>
    <dbReference type="NCBI Taxonomy" id="28038"/>
    <lineage>
        <taxon>Bacteria</taxon>
        <taxon>Bacillati</taxon>
        <taxon>Bacillota</taxon>
        <taxon>Bacilli</taxon>
        <taxon>Lactobacillales</taxon>
        <taxon>Lactobacillaceae</taxon>
        <taxon>Latilactobacillus</taxon>
    </lineage>
</organism>
<proteinExistence type="predicted"/>
<sequence length="150" mass="17967">MNAKRFEWLQEYEQLDHDIKYLKWNLLKTQAELSRRVSGDLSNDHLVKGSKGARVEEEIARLEQELQWCIQAQHDLRELVSSFNGIEEQILRKKYIDGQTLEEIAEDNEVHYTLSYIRKKHAELHRRLDFLDKWDADKYELQVVVGDQLR</sequence>
<dbReference type="EMBL" id="CP031003">
    <property type="protein sequence ID" value="AXN36787.1"/>
    <property type="molecule type" value="Genomic_DNA"/>
</dbReference>
<dbReference type="InterPro" id="IPR013324">
    <property type="entry name" value="RNA_pol_sigma_r3/r4-like"/>
</dbReference>
<dbReference type="Proteomes" id="UP000257607">
    <property type="component" value="Chromosome"/>
</dbReference>
<dbReference type="AlphaFoldDB" id="A0A385AGL5"/>